<name>A0A0H3KDZ2_BURM1</name>
<organism evidence="1 2">
    <name type="scientific">Burkholderia multivorans (strain ATCC 17616 / 249)</name>
    <dbReference type="NCBI Taxonomy" id="395019"/>
    <lineage>
        <taxon>Bacteria</taxon>
        <taxon>Pseudomonadati</taxon>
        <taxon>Pseudomonadota</taxon>
        <taxon>Betaproteobacteria</taxon>
        <taxon>Burkholderiales</taxon>
        <taxon>Burkholderiaceae</taxon>
        <taxon>Burkholderia</taxon>
        <taxon>Burkholderia cepacia complex</taxon>
    </lineage>
</organism>
<evidence type="ECO:0000313" key="1">
    <source>
        <dbReference type="EMBL" id="BAG43193.1"/>
    </source>
</evidence>
<dbReference type="KEGG" id="bmu:Bmul_1987"/>
<accession>A0A0H3KDZ2</accession>
<dbReference type="EMBL" id="AP009385">
    <property type="protein sequence ID" value="BAG43193.1"/>
    <property type="molecule type" value="Genomic_DNA"/>
</dbReference>
<reference evidence="1 2" key="1">
    <citation type="submission" date="2007-04" db="EMBL/GenBank/DDBJ databases">
        <title>Complete genome sequence of Burkholderia multivorans ATCC 17616.</title>
        <authorList>
            <person name="Ohtsubo Y."/>
            <person name="Yamashita A."/>
            <person name="Kurokawa K."/>
            <person name="Takami H."/>
            <person name="Yuhara S."/>
            <person name="Nishiyama E."/>
            <person name="Endo R."/>
            <person name="Miyazaki R."/>
            <person name="Ono A."/>
            <person name="Yano K."/>
            <person name="Ito M."/>
            <person name="Sota M."/>
            <person name="Yuji N."/>
            <person name="Hattori M."/>
            <person name="Tsuda M."/>
        </authorList>
    </citation>
    <scope>NUCLEOTIDE SEQUENCE [LARGE SCALE GENOMIC DNA]</scope>
    <source>
        <strain evidence="2">ATCC 17616 / 249</strain>
    </source>
</reference>
<keyword evidence="2" id="KW-1185">Reference proteome</keyword>
<dbReference type="Proteomes" id="UP000008815">
    <property type="component" value="Chromosome 1"/>
</dbReference>
<dbReference type="AlphaFoldDB" id="A0A0H3KDZ2"/>
<dbReference type="RefSeq" id="WP_012213660.1">
    <property type="nucleotide sequence ID" value="NC_010084.1"/>
</dbReference>
<gene>
    <name evidence="1" type="ordered locus">BMULJ_01255</name>
</gene>
<dbReference type="SUPFAM" id="SSF160424">
    <property type="entry name" value="BH3703-like"/>
    <property type="match status" value="1"/>
</dbReference>
<dbReference type="InterPro" id="IPR036170">
    <property type="entry name" value="YezG-like_sf"/>
</dbReference>
<dbReference type="eggNOG" id="ENOG5032V53">
    <property type="taxonomic scope" value="Bacteria"/>
</dbReference>
<proteinExistence type="predicted"/>
<protein>
    <submittedName>
        <fullName evidence="1">Uncharacterized protein</fullName>
    </submittedName>
</protein>
<dbReference type="HOGENOM" id="CLU_170224_1_0_4"/>
<dbReference type="KEGG" id="bmj:BMULJ_01255"/>
<sequence>MDSRDADICKEIGQLLYDAAPAGSHSIVMRAQLADDDDQAKFEFDAVAENGDSSWFLGSAGLNSRLLELLVEHRRFFVSQNQPKWKLFILVVDVDKGRFSLELKYD</sequence>
<evidence type="ECO:0000313" key="2">
    <source>
        <dbReference type="Proteomes" id="UP000008815"/>
    </source>
</evidence>